<reference evidence="3 4" key="1">
    <citation type="submission" date="2019-06" db="EMBL/GenBank/DDBJ databases">
        <title>Saccharibacillus brassicae sp. nov., an endophytic bacterium isolated from Chinese cabbage seeds (Brassica pekinensis).</title>
        <authorList>
            <person name="Jiang L."/>
            <person name="Lee J."/>
            <person name="Kim S.W."/>
        </authorList>
    </citation>
    <scope>NUCLEOTIDE SEQUENCE [LARGE SCALE GENOMIC DNA]</scope>
    <source>
        <strain evidence="4">KCTC 43072 / ATSA2</strain>
    </source>
</reference>
<keyword evidence="2" id="KW-1133">Transmembrane helix</keyword>
<evidence type="ECO:0000313" key="3">
    <source>
        <dbReference type="EMBL" id="QDH20201.1"/>
    </source>
</evidence>
<keyword evidence="2" id="KW-0812">Transmembrane</keyword>
<dbReference type="Proteomes" id="UP000316968">
    <property type="component" value="Chromosome"/>
</dbReference>
<organism evidence="3 4">
    <name type="scientific">Saccharibacillus brassicae</name>
    <dbReference type="NCBI Taxonomy" id="2583377"/>
    <lineage>
        <taxon>Bacteria</taxon>
        <taxon>Bacillati</taxon>
        <taxon>Bacillota</taxon>
        <taxon>Bacilli</taxon>
        <taxon>Bacillales</taxon>
        <taxon>Paenibacillaceae</taxon>
        <taxon>Saccharibacillus</taxon>
    </lineage>
</organism>
<proteinExistence type="predicted"/>
<dbReference type="KEGG" id="saca:FFV09_04600"/>
<feature type="region of interest" description="Disordered" evidence="1">
    <location>
        <begin position="193"/>
        <end position="212"/>
    </location>
</feature>
<keyword evidence="2" id="KW-0472">Membrane</keyword>
<accession>A0A4Y6UV34</accession>
<evidence type="ECO:0000256" key="2">
    <source>
        <dbReference type="SAM" id="Phobius"/>
    </source>
</evidence>
<sequence>MRICAAASVILAAAAVCCGLRQLWMPACVLAAIAALTAGAALLPRKSAEEAAAGAEASGDSEWLLPDELLDDWISGGRIREALIAASGRRQPDPGELSGYSYCTGFQIVLKHEDDGLRYTKTSPFRRMEDRDLLDEILRRFHTAGIPVLVTDLNLGAVSPAEFAGLYDGLPKRPYDWEPFEPGLRMAESAFVQPYRPTGSPARGAGSSGGGR</sequence>
<dbReference type="EMBL" id="CP041217">
    <property type="protein sequence ID" value="QDH20201.1"/>
    <property type="molecule type" value="Genomic_DNA"/>
</dbReference>
<evidence type="ECO:0000256" key="1">
    <source>
        <dbReference type="SAM" id="MobiDB-lite"/>
    </source>
</evidence>
<dbReference type="AlphaFoldDB" id="A0A4Y6UV34"/>
<protein>
    <submittedName>
        <fullName evidence="3">Uncharacterized protein</fullName>
    </submittedName>
</protein>
<keyword evidence="4" id="KW-1185">Reference proteome</keyword>
<gene>
    <name evidence="3" type="ORF">FFV09_04600</name>
</gene>
<name>A0A4Y6UV34_SACBS</name>
<dbReference type="RefSeq" id="WP_141446587.1">
    <property type="nucleotide sequence ID" value="NZ_CP041217.1"/>
</dbReference>
<feature type="transmembrane region" description="Helical" evidence="2">
    <location>
        <begin position="24"/>
        <end position="43"/>
    </location>
</feature>
<evidence type="ECO:0000313" key="4">
    <source>
        <dbReference type="Proteomes" id="UP000316968"/>
    </source>
</evidence>